<reference evidence="1" key="1">
    <citation type="submission" date="2019-08" db="EMBL/GenBank/DDBJ databases">
        <authorList>
            <person name="Kucharzyk K."/>
            <person name="Murdoch R.W."/>
            <person name="Higgins S."/>
            <person name="Loffler F."/>
        </authorList>
    </citation>
    <scope>NUCLEOTIDE SEQUENCE</scope>
</reference>
<name>A0A645G052_9ZZZZ</name>
<comment type="caution">
    <text evidence="1">The sequence shown here is derived from an EMBL/GenBank/DDBJ whole genome shotgun (WGS) entry which is preliminary data.</text>
</comment>
<protein>
    <recommendedName>
        <fullName evidence="2">DUF1524 domain-containing protein</fullName>
    </recommendedName>
</protein>
<accession>A0A645G052</accession>
<evidence type="ECO:0008006" key="2">
    <source>
        <dbReference type="Google" id="ProtNLM"/>
    </source>
</evidence>
<proteinExistence type="predicted"/>
<dbReference type="EMBL" id="VSSQ01064645">
    <property type="protein sequence ID" value="MPN17494.1"/>
    <property type="molecule type" value="Genomic_DNA"/>
</dbReference>
<organism evidence="1">
    <name type="scientific">bioreactor metagenome</name>
    <dbReference type="NCBI Taxonomy" id="1076179"/>
    <lineage>
        <taxon>unclassified sequences</taxon>
        <taxon>metagenomes</taxon>
        <taxon>ecological metagenomes</taxon>
    </lineage>
</organism>
<dbReference type="PANTHER" id="PTHR37292">
    <property type="entry name" value="VNG6097C"/>
    <property type="match status" value="1"/>
</dbReference>
<sequence>MLQKSNDVPKMQVKRYIQKWFVLSTLTSRYIGSPESQMDRDLRGIASKGFTDFFLENESSMLSDTFWDVRLVQNLETSSINSPFFNTFLAAQIFFNDKSLLSNSTRVAELISAGNVHHIFPREYLKQNGLTDKTIYNQVANYTYLDTGINIAIGKKAPNEYFPAALAQCKSGEIVIGTILDEEKYYANLSDNCIPARIDAMTHEDYQDFLLERRKLMARKIRKYYFSL</sequence>
<gene>
    <name evidence="1" type="ORF">SDC9_164848</name>
</gene>
<dbReference type="AlphaFoldDB" id="A0A645G052"/>
<evidence type="ECO:0000313" key="1">
    <source>
        <dbReference type="EMBL" id="MPN17494.1"/>
    </source>
</evidence>
<dbReference type="PANTHER" id="PTHR37292:SF2">
    <property type="entry name" value="DUF262 DOMAIN-CONTAINING PROTEIN"/>
    <property type="match status" value="1"/>
</dbReference>